<organism evidence="2 3">
    <name type="scientific">Corchorus capsularis</name>
    <name type="common">Jute</name>
    <dbReference type="NCBI Taxonomy" id="210143"/>
    <lineage>
        <taxon>Eukaryota</taxon>
        <taxon>Viridiplantae</taxon>
        <taxon>Streptophyta</taxon>
        <taxon>Embryophyta</taxon>
        <taxon>Tracheophyta</taxon>
        <taxon>Spermatophyta</taxon>
        <taxon>Magnoliopsida</taxon>
        <taxon>eudicotyledons</taxon>
        <taxon>Gunneridae</taxon>
        <taxon>Pentapetalae</taxon>
        <taxon>rosids</taxon>
        <taxon>malvids</taxon>
        <taxon>Malvales</taxon>
        <taxon>Malvaceae</taxon>
        <taxon>Grewioideae</taxon>
        <taxon>Apeibeae</taxon>
        <taxon>Corchorus</taxon>
    </lineage>
</organism>
<name>A0A1R3G032_COCAP</name>
<evidence type="ECO:0000313" key="3">
    <source>
        <dbReference type="Proteomes" id="UP000188268"/>
    </source>
</evidence>
<evidence type="ECO:0000259" key="1">
    <source>
        <dbReference type="Pfam" id="PF14372"/>
    </source>
</evidence>
<reference evidence="2 3" key="1">
    <citation type="submission" date="2013-09" db="EMBL/GenBank/DDBJ databases">
        <title>Corchorus capsularis genome sequencing.</title>
        <authorList>
            <person name="Alam M."/>
            <person name="Haque M.S."/>
            <person name="Islam M.S."/>
            <person name="Emdad E.M."/>
            <person name="Islam M.M."/>
            <person name="Ahmed B."/>
            <person name="Halim A."/>
            <person name="Hossen Q.M.M."/>
            <person name="Hossain M.Z."/>
            <person name="Ahmed R."/>
            <person name="Khan M.M."/>
            <person name="Islam R."/>
            <person name="Rashid M.M."/>
            <person name="Khan S.A."/>
            <person name="Rahman M.S."/>
            <person name="Alam M."/>
        </authorList>
    </citation>
    <scope>NUCLEOTIDE SEQUENCE [LARGE SCALE GENOMIC DNA]</scope>
    <source>
        <strain evidence="3">cv. CVL-1</strain>
        <tissue evidence="2">Whole seedling</tissue>
    </source>
</reference>
<dbReference type="AlphaFoldDB" id="A0A1R3G032"/>
<accession>A0A1R3G032</accession>
<dbReference type="InterPro" id="IPR025525">
    <property type="entry name" value="hAT-like_transposase_RNase-H"/>
</dbReference>
<dbReference type="Pfam" id="PF14372">
    <property type="entry name" value="hAT-like_RNase-H"/>
    <property type="match status" value="1"/>
</dbReference>
<evidence type="ECO:0000313" key="2">
    <source>
        <dbReference type="EMBL" id="OMO51459.1"/>
    </source>
</evidence>
<dbReference type="Gramene" id="OMO51459">
    <property type="protein sequence ID" value="OMO51459"/>
    <property type="gene ID" value="CCACVL1_29788"/>
</dbReference>
<dbReference type="PANTHER" id="PTHR23272">
    <property type="entry name" value="BED FINGER-RELATED"/>
    <property type="match status" value="1"/>
</dbReference>
<proteinExistence type="predicted"/>
<keyword evidence="3" id="KW-1185">Reference proteome</keyword>
<feature type="domain" description="hAT-like transposase RNase-H fold" evidence="1">
    <location>
        <begin position="5"/>
        <end position="86"/>
    </location>
</feature>
<dbReference type="OrthoDB" id="1704342at2759"/>
<sequence>MCGKFKKNVEDELVSEDPLLANMAREMEKKFSKYWKNYTLVISLAAILVPRLKLQIVQYLLPKLGILYENKWMEILAEMNQLFKEYENHSRILSRSSVVDREGDESAR</sequence>
<protein>
    <recommendedName>
        <fullName evidence="1">hAT-like transposase RNase-H fold domain-containing protein</fullName>
    </recommendedName>
</protein>
<dbReference type="GO" id="GO:0003677">
    <property type="term" value="F:DNA binding"/>
    <property type="evidence" value="ECO:0007669"/>
    <property type="project" value="InterPro"/>
</dbReference>
<gene>
    <name evidence="2" type="ORF">CCACVL1_29788</name>
</gene>
<dbReference type="EMBL" id="AWWV01015792">
    <property type="protein sequence ID" value="OMO51459.1"/>
    <property type="molecule type" value="Genomic_DNA"/>
</dbReference>
<dbReference type="PANTHER" id="PTHR23272:SF184">
    <property type="entry name" value="OS03G0311250 PROTEIN"/>
    <property type="match status" value="1"/>
</dbReference>
<dbReference type="Proteomes" id="UP000188268">
    <property type="component" value="Unassembled WGS sequence"/>
</dbReference>
<comment type="caution">
    <text evidence="2">The sequence shown here is derived from an EMBL/GenBank/DDBJ whole genome shotgun (WGS) entry which is preliminary data.</text>
</comment>